<evidence type="ECO:0000256" key="1">
    <source>
        <dbReference type="SAM" id="MobiDB-lite"/>
    </source>
</evidence>
<name>A0A3G4ZP55_9VIRU</name>
<proteinExistence type="predicted"/>
<feature type="compositionally biased region" description="Low complexity" evidence="1">
    <location>
        <begin position="1"/>
        <end position="13"/>
    </location>
</feature>
<evidence type="ECO:0000313" key="2">
    <source>
        <dbReference type="EMBL" id="AYV75741.1"/>
    </source>
</evidence>
<sequence>MENINMENINSSSQGSENEKSRNTIDLNKFRKSIDAIKLALNKGCKNGIYDLDEAKNITLNLDYLNEIYCVIENIGNK</sequence>
<dbReference type="EMBL" id="MK071981">
    <property type="protein sequence ID" value="AYV75741.1"/>
    <property type="molecule type" value="Genomic_DNA"/>
</dbReference>
<reference evidence="2" key="1">
    <citation type="submission" date="2018-10" db="EMBL/GenBank/DDBJ databases">
        <title>Hidden diversity of soil giant viruses.</title>
        <authorList>
            <person name="Schulz F."/>
            <person name="Alteio L."/>
            <person name="Goudeau D."/>
            <person name="Ryan E.M."/>
            <person name="Malmstrom R.R."/>
            <person name="Blanchard J."/>
            <person name="Woyke T."/>
        </authorList>
    </citation>
    <scope>NUCLEOTIDE SEQUENCE</scope>
    <source>
        <strain evidence="2">TEV1</strain>
    </source>
</reference>
<gene>
    <name evidence="2" type="ORF">Terrestrivirus3_10</name>
</gene>
<feature type="region of interest" description="Disordered" evidence="1">
    <location>
        <begin position="1"/>
        <end position="24"/>
    </location>
</feature>
<accession>A0A3G4ZP55</accession>
<protein>
    <submittedName>
        <fullName evidence="2">Uncharacterized protein</fullName>
    </submittedName>
</protein>
<organism evidence="2">
    <name type="scientific">Terrestrivirus sp</name>
    <dbReference type="NCBI Taxonomy" id="2487775"/>
    <lineage>
        <taxon>Viruses</taxon>
        <taxon>Varidnaviria</taxon>
        <taxon>Bamfordvirae</taxon>
        <taxon>Nucleocytoviricota</taxon>
        <taxon>Megaviricetes</taxon>
        <taxon>Imitervirales</taxon>
        <taxon>Mimiviridae</taxon>
        <taxon>Klosneuvirinae</taxon>
    </lineage>
</organism>